<organism evidence="2 3">
    <name type="scientific">Methylobacterium currus</name>
    <dbReference type="NCBI Taxonomy" id="2051553"/>
    <lineage>
        <taxon>Bacteria</taxon>
        <taxon>Pseudomonadati</taxon>
        <taxon>Pseudomonadota</taxon>
        <taxon>Alphaproteobacteria</taxon>
        <taxon>Hyphomicrobiales</taxon>
        <taxon>Methylobacteriaceae</taxon>
        <taxon>Methylobacterium</taxon>
    </lineage>
</organism>
<accession>A0A2R4WMX7</accession>
<keyword evidence="1" id="KW-1133">Transmembrane helix</keyword>
<feature type="transmembrane region" description="Helical" evidence="1">
    <location>
        <begin position="339"/>
        <end position="357"/>
    </location>
</feature>
<feature type="transmembrane region" description="Helical" evidence="1">
    <location>
        <begin position="72"/>
        <end position="92"/>
    </location>
</feature>
<feature type="transmembrane region" description="Helical" evidence="1">
    <location>
        <begin position="177"/>
        <end position="205"/>
    </location>
</feature>
<feature type="transmembrane region" description="Helical" evidence="1">
    <location>
        <begin position="151"/>
        <end position="170"/>
    </location>
</feature>
<dbReference type="EMBL" id="CP028843">
    <property type="protein sequence ID" value="AWB22884.1"/>
    <property type="molecule type" value="Genomic_DNA"/>
</dbReference>
<dbReference type="KEGG" id="mee:DA075_19875"/>
<dbReference type="OrthoDB" id="5495195at2"/>
<feature type="transmembrane region" description="Helical" evidence="1">
    <location>
        <begin position="390"/>
        <end position="413"/>
    </location>
</feature>
<dbReference type="Proteomes" id="UP000244755">
    <property type="component" value="Chromosome 1"/>
</dbReference>
<protein>
    <recommendedName>
        <fullName evidence="4">Glycosyltransferase RgtA/B/C/D-like domain-containing protein</fullName>
    </recommendedName>
</protein>
<gene>
    <name evidence="2" type="ORF">DA075_19875</name>
</gene>
<proteinExistence type="predicted"/>
<feature type="transmembrane region" description="Helical" evidence="1">
    <location>
        <begin position="12"/>
        <end position="30"/>
    </location>
</feature>
<keyword evidence="1" id="KW-0812">Transmembrane</keyword>
<evidence type="ECO:0000313" key="2">
    <source>
        <dbReference type="EMBL" id="AWB22884.1"/>
    </source>
</evidence>
<sequence length="416" mass="46034">MHRSSEDTRNRALAILAGLGALALVGLLILRGTLRDSGLNSHGALADAFLHGRLWIESCPEIDCALFQGRTYVIFPPLPALVALPFVALFGFPGFKGFVLLAMALGALSLWAWHRIFRALDVEDADALWLLAAIAFASPLFQVTLRSEGVWFYAQSVGFLMTTLSLWAVICRRSLPLAGLFVALAFLCRQMAIFYPLFLLVLAMPRRQDAQEGWHESWRDTARDLVRPVLLAGIPVIVGLIVYFVYNYARFGSPAETGYAFIHNPGSAGFIWRRITEVGLFSRDYLLFNTLYLFLQGVHFEFGGPYLTQLTGLDRSGSALLVMSPWLLLAFYARLDRAFAAGAVVIAIIAGITLFYHSNGADQTATQRYTLDWLPILIVLMLRGERPRAFAALPLLVTWGILANAAVTLLASLHRL</sequence>
<evidence type="ECO:0000313" key="3">
    <source>
        <dbReference type="Proteomes" id="UP000244755"/>
    </source>
</evidence>
<evidence type="ECO:0008006" key="4">
    <source>
        <dbReference type="Google" id="ProtNLM"/>
    </source>
</evidence>
<feature type="transmembrane region" description="Helical" evidence="1">
    <location>
        <begin position="98"/>
        <end position="116"/>
    </location>
</feature>
<keyword evidence="1" id="KW-0472">Membrane</keyword>
<name>A0A2R4WMX7_9HYPH</name>
<feature type="transmembrane region" description="Helical" evidence="1">
    <location>
        <begin position="128"/>
        <end position="145"/>
    </location>
</feature>
<reference evidence="2 3" key="1">
    <citation type="submission" date="2018-04" db="EMBL/GenBank/DDBJ databases">
        <title>Methylobacterium sp. PR1016A genome.</title>
        <authorList>
            <person name="Park W."/>
        </authorList>
    </citation>
    <scope>NUCLEOTIDE SEQUENCE [LARGE SCALE GENOMIC DNA]</scope>
    <source>
        <strain evidence="2 3">PR1016A</strain>
    </source>
</reference>
<evidence type="ECO:0000256" key="1">
    <source>
        <dbReference type="SAM" id="Phobius"/>
    </source>
</evidence>
<dbReference type="AlphaFoldDB" id="A0A2R4WMX7"/>
<keyword evidence="3" id="KW-1185">Reference proteome</keyword>
<dbReference type="RefSeq" id="WP_099954684.1">
    <property type="nucleotide sequence ID" value="NZ_CP028843.1"/>
</dbReference>
<feature type="transmembrane region" description="Helical" evidence="1">
    <location>
        <begin position="225"/>
        <end position="246"/>
    </location>
</feature>